<evidence type="ECO:0000313" key="2">
    <source>
        <dbReference type="EMBL" id="MBU5485357.1"/>
    </source>
</evidence>
<comment type="caution">
    <text evidence="2">The sequence shown here is derived from an EMBL/GenBank/DDBJ whole genome shotgun (WGS) entry which is preliminary data.</text>
</comment>
<dbReference type="RefSeq" id="WP_216439908.1">
    <property type="nucleotide sequence ID" value="NZ_JAHLQF010000003.1"/>
</dbReference>
<dbReference type="NCBIfam" id="NF010681">
    <property type="entry name" value="PRK14081.1"/>
    <property type="match status" value="1"/>
</dbReference>
<feature type="domain" description="Two component regulator three Y" evidence="1">
    <location>
        <begin position="216"/>
        <end position="284"/>
    </location>
</feature>
<organism evidence="2 3">
    <name type="scientific">Clostridium mobile</name>
    <dbReference type="NCBI Taxonomy" id="2841512"/>
    <lineage>
        <taxon>Bacteria</taxon>
        <taxon>Bacillati</taxon>
        <taxon>Bacillota</taxon>
        <taxon>Clostridia</taxon>
        <taxon>Eubacteriales</taxon>
        <taxon>Clostridiaceae</taxon>
        <taxon>Clostridium</taxon>
    </lineage>
</organism>
<dbReference type="Proteomes" id="UP000726170">
    <property type="component" value="Unassembled WGS sequence"/>
</dbReference>
<accession>A0ABS6EJH1</accession>
<proteinExistence type="predicted"/>
<evidence type="ECO:0000313" key="3">
    <source>
        <dbReference type="Proteomes" id="UP000726170"/>
    </source>
</evidence>
<feature type="domain" description="Two component regulator three Y" evidence="1">
    <location>
        <begin position="316"/>
        <end position="377"/>
    </location>
</feature>
<feature type="domain" description="Two component regulator three Y" evidence="1">
    <location>
        <begin position="126"/>
        <end position="186"/>
    </location>
</feature>
<name>A0ABS6EJH1_9CLOT</name>
<feature type="domain" description="Two component regulator three Y" evidence="1">
    <location>
        <begin position="602"/>
        <end position="667"/>
    </location>
</feature>
<feature type="domain" description="Two component regulator three Y" evidence="1">
    <location>
        <begin position="412"/>
        <end position="470"/>
    </location>
</feature>
<feature type="domain" description="Two component regulator three Y" evidence="1">
    <location>
        <begin position="27"/>
        <end position="91"/>
    </location>
</feature>
<dbReference type="InterPro" id="IPR011123">
    <property type="entry name" value="Y_Y_Y"/>
</dbReference>
<protein>
    <submittedName>
        <fullName evidence="2">Triple tyrosine motif-containing protein</fullName>
    </submittedName>
</protein>
<gene>
    <name evidence="2" type="ORF">KQI86_13520</name>
</gene>
<feature type="domain" description="Two component regulator three Y" evidence="1">
    <location>
        <begin position="507"/>
        <end position="572"/>
    </location>
</feature>
<evidence type="ECO:0000259" key="1">
    <source>
        <dbReference type="Pfam" id="PF07495"/>
    </source>
</evidence>
<dbReference type="EMBL" id="JAHLQF010000003">
    <property type="protein sequence ID" value="MBU5485357.1"/>
    <property type="molecule type" value="Genomic_DNA"/>
</dbReference>
<reference evidence="2 3" key="1">
    <citation type="submission" date="2021-06" db="EMBL/GenBank/DDBJ databases">
        <authorList>
            <person name="Sun Q."/>
            <person name="Li D."/>
        </authorList>
    </citation>
    <scope>NUCLEOTIDE SEQUENCE [LARGE SCALE GENOMIC DNA]</scope>
    <source>
        <strain evidence="2 3">MSJ-11</strain>
    </source>
</reference>
<keyword evidence="3" id="KW-1185">Reference proteome</keyword>
<sequence length="667" mass="77809">MDDINIIFNLNSPQEKGTDINIKVENKSGEELLYKFFIGSNGVWDIIQDFNELNWVNWTPEEDGKYTIMVQAKKKDSSKLFDYVLRNDYIIGKSEEALISSLNIDKKVVKVGDKITATVVSNKAPIMYRYWIREEYSWNLIKDYSTENVIVFTAKTPGKNEILVECKDINSKNSYDDFDKIDFEILPLEKVEIKNFKCLTKELFVDSELIFQVDVNSSDNRTTLYKFVKINPDCSNACIQDYSNRRMVNFTEKENGDYKLLCYAKDMYSQKEYDDVAAINYKIKKYKNIEIKSFTTDKISPQICETEILLKAVVLGGRDLLYRYIIDGNYGEDSGYIRGDSYTWIPKMSGNYKIALWVKDNSFYGNYECMEEITFVIDEKSRDSVAIEEVVLDKGNNIIVGESIVAKAMATGSMNLRYSFIIKKDNVVKSVIDYGNTNWARFTATEEGKYELEIRVKDKYSTREYDSHEIVYINAYEYLPSTIEYVLYASKDYFLCGDKITMDVVTTNGKDTLVKYVLKINSHKVEESDYTFSKRYSFIPKRSGVYLLHIYTRNIKSKELFDSKRDIKIEVKDALMITDTKIKCDKREITLNEPVIFSVDHNGGKDVLYEFYMMDDRDWIKVQSYSKKKDYSFIPFSTGNFKILALCKSSYSKNSYEDYDVFEFEIK</sequence>
<dbReference type="Pfam" id="PF07495">
    <property type="entry name" value="Y_Y_Y"/>
    <property type="match status" value="7"/>
</dbReference>